<dbReference type="PANTHER" id="PTHR38096">
    <property type="entry name" value="ENTEROBACTIN SYNTHASE COMPONENT D"/>
    <property type="match status" value="1"/>
</dbReference>
<dbReference type="InterPro" id="IPR037143">
    <property type="entry name" value="4-PPantetheinyl_Trfase_dom_sf"/>
</dbReference>
<keyword evidence="13" id="KW-0460">Magnesium</keyword>
<comment type="similarity">
    <text evidence="3">Belongs to the P-Pant transferase superfamily. EntD family.</text>
</comment>
<comment type="pathway">
    <text evidence="2">Siderophore biosynthesis; enterobactin biosynthesis.</text>
</comment>
<dbReference type="Proteomes" id="UP000187280">
    <property type="component" value="Unassembled WGS sequence"/>
</dbReference>
<keyword evidence="7" id="KW-0259">Enterobactin biosynthesis</keyword>
<evidence type="ECO:0000256" key="2">
    <source>
        <dbReference type="ARBA" id="ARBA00004993"/>
    </source>
</evidence>
<evidence type="ECO:0000256" key="7">
    <source>
        <dbReference type="ARBA" id="ARBA00023191"/>
    </source>
</evidence>
<feature type="binding site" evidence="12">
    <location>
        <position position="173"/>
    </location>
    <ligand>
        <name>CoA</name>
        <dbReference type="ChEBI" id="CHEBI:57287"/>
    </ligand>
</feature>
<protein>
    <recommendedName>
        <fullName evidence="5">Enterobactin synthase component D</fullName>
    </recommendedName>
    <alternativeName>
        <fullName evidence="8">4'-phosphopantetheinyl transferase EntD</fullName>
    </alternativeName>
    <alternativeName>
        <fullName evidence="9">Enterochelin synthase D</fullName>
    </alternativeName>
</protein>
<evidence type="ECO:0000256" key="11">
    <source>
        <dbReference type="ARBA" id="ARBA00049191"/>
    </source>
</evidence>
<feature type="binding site" evidence="12">
    <location>
        <begin position="104"/>
        <end position="105"/>
    </location>
    <ligand>
        <name>CoA</name>
        <dbReference type="ChEBI" id="CHEBI:57287"/>
    </ligand>
</feature>
<evidence type="ECO:0000256" key="6">
    <source>
        <dbReference type="ARBA" id="ARBA00022679"/>
    </source>
</evidence>
<dbReference type="STRING" id="71657.SAMN02982996_02882"/>
<evidence type="ECO:0000313" key="16">
    <source>
        <dbReference type="EMBL" id="SEA91157.1"/>
    </source>
</evidence>
<dbReference type="Pfam" id="PF01648">
    <property type="entry name" value="ACPS"/>
    <property type="match status" value="1"/>
</dbReference>
<dbReference type="UniPathway" id="UPA00017"/>
<keyword evidence="17" id="KW-1185">Reference proteome</keyword>
<evidence type="ECO:0000313" key="17">
    <source>
        <dbReference type="Proteomes" id="UP000187280"/>
    </source>
</evidence>
<dbReference type="GO" id="GO:0008897">
    <property type="term" value="F:holo-[acyl-carrier-protein] synthase activity"/>
    <property type="evidence" value="ECO:0007669"/>
    <property type="project" value="InterPro"/>
</dbReference>
<evidence type="ECO:0000256" key="9">
    <source>
        <dbReference type="ARBA" id="ARBA00031996"/>
    </source>
</evidence>
<dbReference type="AlphaFoldDB" id="A0A1H4F2D2"/>
<keyword evidence="13" id="KW-0479">Metal-binding</keyword>
<evidence type="ECO:0000256" key="13">
    <source>
        <dbReference type="PIRSR" id="PIRSR603542-2"/>
    </source>
</evidence>
<evidence type="ECO:0000256" key="4">
    <source>
        <dbReference type="ARBA" id="ARBA00011503"/>
    </source>
</evidence>
<sequence>MLSVFIEDIEWVTFHQADSEAIYPGVGARCHFSLRTYRDDLFFRAGIPFTAEIARSVPKRRAEYLAGRYLARRVLERLGVERYTLKNGEDRSPQWPDFIVGSLSHNADSALCAAHMRQDTASYVGLDVETVMSEERANSLWPGIINDEEFDWMHEVFPGRFSTLLTLTFSAKESLYKALYPQVKHYFDFLDVKILELDRASHSFTLELLCDLSPDFLRGRRFSGTYQLRDNDVTTFIYHQ</sequence>
<dbReference type="GO" id="GO:0000287">
    <property type="term" value="F:magnesium ion binding"/>
    <property type="evidence" value="ECO:0007669"/>
    <property type="project" value="InterPro"/>
</dbReference>
<feature type="binding site" evidence="13">
    <location>
        <position position="127"/>
    </location>
    <ligand>
        <name>Mg(2+)</name>
        <dbReference type="ChEBI" id="CHEBI:18420"/>
    </ligand>
</feature>
<accession>A0A1H4F2D2</accession>
<dbReference type="Gene3D" id="3.90.470.20">
    <property type="entry name" value="4'-phosphopantetheinyl transferase domain"/>
    <property type="match status" value="1"/>
</dbReference>
<evidence type="ECO:0000259" key="14">
    <source>
        <dbReference type="Pfam" id="PF01648"/>
    </source>
</evidence>
<dbReference type="GeneID" id="97765724"/>
<evidence type="ECO:0000256" key="12">
    <source>
        <dbReference type="PIRSR" id="PIRSR603542-1"/>
    </source>
</evidence>
<reference evidence="16 17" key="1">
    <citation type="submission" date="2016-10" db="EMBL/GenBank/DDBJ databases">
        <authorList>
            <person name="de Groot N.N."/>
        </authorList>
    </citation>
    <scope>NUCLEOTIDE SEQUENCE [LARGE SCALE GENOMIC DNA]</scope>
    <source>
        <strain evidence="16 17">ATCC 29281</strain>
    </source>
</reference>
<proteinExistence type="inferred from homology"/>
<evidence type="ECO:0000256" key="1">
    <source>
        <dbReference type="ARBA" id="ARBA00003937"/>
    </source>
</evidence>
<evidence type="ECO:0000256" key="3">
    <source>
        <dbReference type="ARBA" id="ARBA00008342"/>
    </source>
</evidence>
<feature type="binding site" evidence="12">
    <location>
        <position position="60"/>
    </location>
    <ligand>
        <name>CoA</name>
        <dbReference type="ChEBI" id="CHEBI:57287"/>
    </ligand>
</feature>
<evidence type="ECO:0000256" key="8">
    <source>
        <dbReference type="ARBA" id="ARBA00029894"/>
    </source>
</evidence>
<dbReference type="GO" id="GO:0005886">
    <property type="term" value="C:plasma membrane"/>
    <property type="evidence" value="ECO:0007669"/>
    <property type="project" value="TreeGrafter"/>
</dbReference>
<dbReference type="InterPro" id="IPR008278">
    <property type="entry name" value="4-PPantetheinyl_Trfase_dom"/>
</dbReference>
<evidence type="ECO:0000256" key="10">
    <source>
        <dbReference type="ARBA" id="ARBA00049176"/>
    </source>
</evidence>
<comment type="function">
    <text evidence="1">Involved in the biosynthesis of the siderophore enterobactin (enterochelin), which is a macrocyclic trimeric lactone of N-(2,3-dihydroxybenzoyl)-serine. The serine trilactone serves as a scaffolding for the three catechol functionalities that provide hexadentate coordination for the tightly ligated iron(2+) atoms. Plays an essential role in the assembly of the enterobactin by catalyzing the transfer of the 4'-phosphopantetheine (Ppant) moiety from coenzyme A to the apo-domains of both EntB (ArCP domain) and EntF (PCP domain) to yield their holo-forms which make them competent for the activation of 2,3-dihydroxybenzoate (DHB) and L-serine, respectively.</text>
</comment>
<dbReference type="GO" id="GO:0009366">
    <property type="term" value="C:enterobactin synthetase complex"/>
    <property type="evidence" value="ECO:0007669"/>
    <property type="project" value="InterPro"/>
</dbReference>
<feature type="binding site" evidence="13">
    <location>
        <position position="129"/>
    </location>
    <ligand>
        <name>Mg(2+)</name>
        <dbReference type="ChEBI" id="CHEBI:18420"/>
    </ligand>
</feature>
<feature type="domain" description="4'-phosphopantetheinyl transferase N-terminal" evidence="15">
    <location>
        <begin position="52"/>
        <end position="114"/>
    </location>
</feature>
<comment type="catalytic activity">
    <reaction evidence="11">
        <text>apo-[peptidyl-carrier protein] + CoA = holo-[peptidyl-carrier protein] + adenosine 3',5'-bisphosphate + H(+)</text>
        <dbReference type="Rhea" id="RHEA:46228"/>
        <dbReference type="Rhea" id="RHEA-COMP:11479"/>
        <dbReference type="Rhea" id="RHEA-COMP:11480"/>
        <dbReference type="ChEBI" id="CHEBI:15378"/>
        <dbReference type="ChEBI" id="CHEBI:29999"/>
        <dbReference type="ChEBI" id="CHEBI:57287"/>
        <dbReference type="ChEBI" id="CHEBI:58343"/>
        <dbReference type="ChEBI" id="CHEBI:64479"/>
    </reaction>
</comment>
<feature type="domain" description="4'-phosphopantetheinyl transferase" evidence="14">
    <location>
        <begin position="124"/>
        <end position="205"/>
    </location>
</feature>
<feature type="binding site" evidence="12">
    <location>
        <position position="68"/>
    </location>
    <ligand>
        <name>CoA</name>
        <dbReference type="ChEBI" id="CHEBI:57287"/>
    </ligand>
</feature>
<dbReference type="RefSeq" id="WP_026741996.1">
    <property type="nucleotide sequence ID" value="NZ_FNQS01000011.1"/>
</dbReference>
<feature type="binding site" evidence="12">
    <location>
        <position position="177"/>
    </location>
    <ligand>
        <name>CoA</name>
        <dbReference type="ChEBI" id="CHEBI:57287"/>
    </ligand>
</feature>
<dbReference type="SUPFAM" id="SSF56214">
    <property type="entry name" value="4'-phosphopantetheinyl transferase"/>
    <property type="match status" value="1"/>
</dbReference>
<dbReference type="Pfam" id="PF17837">
    <property type="entry name" value="4PPT_N"/>
    <property type="match status" value="1"/>
</dbReference>
<feature type="binding site" evidence="12">
    <location>
        <position position="127"/>
    </location>
    <ligand>
        <name>CoA</name>
        <dbReference type="ChEBI" id="CHEBI:57287"/>
    </ligand>
</feature>
<dbReference type="EMBL" id="FNQS01000011">
    <property type="protein sequence ID" value="SEA91157.1"/>
    <property type="molecule type" value="Genomic_DNA"/>
</dbReference>
<name>A0A1H4F2D2_9GAMM</name>
<comment type="catalytic activity">
    <reaction evidence="10">
        <text>apo-[aryl-carrier protein] + CoA = holo-[aryl-carrier protein] + adenosine 3',5'-bisphosphate + H(+)</text>
        <dbReference type="Rhea" id="RHEA:48404"/>
        <dbReference type="Rhea" id="RHEA-COMP:15903"/>
        <dbReference type="Rhea" id="RHEA-COMP:17557"/>
        <dbReference type="ChEBI" id="CHEBI:15378"/>
        <dbReference type="ChEBI" id="CHEBI:29999"/>
        <dbReference type="ChEBI" id="CHEBI:57287"/>
        <dbReference type="ChEBI" id="CHEBI:58343"/>
        <dbReference type="ChEBI" id="CHEBI:64479"/>
    </reaction>
</comment>
<dbReference type="InterPro" id="IPR041354">
    <property type="entry name" value="4PPT_N"/>
</dbReference>
<evidence type="ECO:0000256" key="5">
    <source>
        <dbReference type="ARBA" id="ARBA00019087"/>
    </source>
</evidence>
<evidence type="ECO:0000259" key="15">
    <source>
        <dbReference type="Pfam" id="PF17837"/>
    </source>
</evidence>
<keyword evidence="6 16" id="KW-0808">Transferase</keyword>
<dbReference type="PRINTS" id="PR01399">
    <property type="entry name" value="ENTSNTHTASED"/>
</dbReference>
<comment type="subunit">
    <text evidence="4">EntB, EntD, EntE, and EntF form a multienzyme complex called enterobactin synthase.</text>
</comment>
<gene>
    <name evidence="16" type="ORF">SAMN02982996_02882</name>
</gene>
<dbReference type="PANTHER" id="PTHR38096:SF1">
    <property type="entry name" value="ENTEROBACTIN SYNTHASE COMPONENT D"/>
    <property type="match status" value="1"/>
</dbReference>
<dbReference type="GO" id="GO:0009239">
    <property type="term" value="P:enterobactin biosynthetic process"/>
    <property type="evidence" value="ECO:0007669"/>
    <property type="project" value="UniProtKB-UniPathway"/>
</dbReference>
<organism evidence="16 17">
    <name type="scientific">Lonsdalea quercina</name>
    <dbReference type="NCBI Taxonomy" id="71657"/>
    <lineage>
        <taxon>Bacteria</taxon>
        <taxon>Pseudomonadati</taxon>
        <taxon>Pseudomonadota</taxon>
        <taxon>Gammaproteobacteria</taxon>
        <taxon>Enterobacterales</taxon>
        <taxon>Pectobacteriaceae</taxon>
        <taxon>Lonsdalea</taxon>
    </lineage>
</organism>
<dbReference type="InterPro" id="IPR003542">
    <property type="entry name" value="Enbac_synth_compD-like"/>
</dbReference>
<comment type="cofactor">
    <cofactor evidence="13">
        <name>Mg(2+)</name>
        <dbReference type="ChEBI" id="CHEBI:18420"/>
    </cofactor>
</comment>
<dbReference type="eggNOG" id="COG2977">
    <property type="taxonomic scope" value="Bacteria"/>
</dbReference>